<reference evidence="8" key="1">
    <citation type="journal article" date="2019" name="Int. J. Syst. Evol. Microbiol.">
        <title>The Global Catalogue of Microorganisms (GCM) 10K type strain sequencing project: providing services to taxonomists for standard genome sequencing and annotation.</title>
        <authorList>
            <consortium name="The Broad Institute Genomics Platform"/>
            <consortium name="The Broad Institute Genome Sequencing Center for Infectious Disease"/>
            <person name="Wu L."/>
            <person name="Ma J."/>
        </authorList>
    </citation>
    <scope>NUCLEOTIDE SEQUENCE [LARGE SCALE GENOMIC DNA]</scope>
    <source>
        <strain evidence="8">CCUG 43111</strain>
    </source>
</reference>
<evidence type="ECO:0000256" key="1">
    <source>
        <dbReference type="ARBA" id="ARBA00004442"/>
    </source>
</evidence>
<evidence type="ECO:0000256" key="6">
    <source>
        <dbReference type="SAM" id="SignalP"/>
    </source>
</evidence>
<keyword evidence="8" id="KW-1185">Reference proteome</keyword>
<dbReference type="InterPro" id="IPR010583">
    <property type="entry name" value="MipA"/>
</dbReference>
<dbReference type="PROSITE" id="PS51257">
    <property type="entry name" value="PROKAR_LIPOPROTEIN"/>
    <property type="match status" value="1"/>
</dbReference>
<dbReference type="PANTHER" id="PTHR38776">
    <property type="entry name" value="MLTA-INTERACTING PROTEIN-RELATED"/>
    <property type="match status" value="1"/>
</dbReference>
<dbReference type="Pfam" id="PF06629">
    <property type="entry name" value="MipA"/>
    <property type="match status" value="1"/>
</dbReference>
<evidence type="ECO:0000256" key="3">
    <source>
        <dbReference type="ARBA" id="ARBA00022729"/>
    </source>
</evidence>
<comment type="similarity">
    <text evidence="2">Belongs to the MipA/OmpV family.</text>
</comment>
<feature type="chain" id="PRO_5047461240" evidence="6">
    <location>
        <begin position="26"/>
        <end position="288"/>
    </location>
</feature>
<accession>A0ABW0MS19</accession>
<evidence type="ECO:0000256" key="4">
    <source>
        <dbReference type="ARBA" id="ARBA00023136"/>
    </source>
</evidence>
<keyword evidence="5" id="KW-0998">Cell outer membrane</keyword>
<name>A0ABW0MS19_9BURK</name>
<feature type="signal peptide" evidence="6">
    <location>
        <begin position="1"/>
        <end position="25"/>
    </location>
</feature>
<protein>
    <submittedName>
        <fullName evidence="7">MipA/OmpV family protein</fullName>
    </submittedName>
</protein>
<comment type="subcellular location">
    <subcellularLocation>
        <location evidence="1">Cell outer membrane</location>
    </subcellularLocation>
</comment>
<dbReference type="EMBL" id="JBHSMR010000014">
    <property type="protein sequence ID" value="MFC5480620.1"/>
    <property type="molecule type" value="Genomic_DNA"/>
</dbReference>
<organism evidence="7 8">
    <name type="scientific">Massilia suwonensis</name>
    <dbReference type="NCBI Taxonomy" id="648895"/>
    <lineage>
        <taxon>Bacteria</taxon>
        <taxon>Pseudomonadati</taxon>
        <taxon>Pseudomonadota</taxon>
        <taxon>Betaproteobacteria</taxon>
        <taxon>Burkholderiales</taxon>
        <taxon>Oxalobacteraceae</taxon>
        <taxon>Telluria group</taxon>
        <taxon>Massilia</taxon>
    </lineage>
</organism>
<dbReference type="PANTHER" id="PTHR38776:SF1">
    <property type="entry name" value="MLTA-INTERACTING PROTEIN-RELATED"/>
    <property type="match status" value="1"/>
</dbReference>
<evidence type="ECO:0000256" key="2">
    <source>
        <dbReference type="ARBA" id="ARBA00005722"/>
    </source>
</evidence>
<proteinExistence type="inferred from homology"/>
<comment type="caution">
    <text evidence="7">The sequence shown here is derived from an EMBL/GenBank/DDBJ whole genome shotgun (WGS) entry which is preliminary data.</text>
</comment>
<sequence>MMTKLSVLAPLAALACAAVSSAACAQTPATNPMPDGSRDMYVGIGIVSSARYQGAASTERSALPVLQVQLSNGLFVSGMRAGIHLGRTPQVEFGPLLEWQPRRDAAGEGDELGGVGDMRFSLVAMPLAAYSDNRLAGMPVIHGRLQGGGFLNYYLTPDWRLTSSLLYGAGNARNGMKLELGVQRLALSLGAHHRLALDAGVSFASRRYNSAFFGVSESDSLLSGLPVFDAGGGLKDARIGARWNWAWSPSWMLTSSVQATRLLGSARLSPLVERPTNLTVSTAIAYRF</sequence>
<evidence type="ECO:0000313" key="8">
    <source>
        <dbReference type="Proteomes" id="UP001596101"/>
    </source>
</evidence>
<keyword evidence="4" id="KW-0472">Membrane</keyword>
<evidence type="ECO:0000256" key="5">
    <source>
        <dbReference type="ARBA" id="ARBA00023237"/>
    </source>
</evidence>
<keyword evidence="3 6" id="KW-0732">Signal</keyword>
<dbReference type="Proteomes" id="UP001596101">
    <property type="component" value="Unassembled WGS sequence"/>
</dbReference>
<gene>
    <name evidence="7" type="ORF">ACFPQ5_20655</name>
</gene>
<evidence type="ECO:0000313" key="7">
    <source>
        <dbReference type="EMBL" id="MFC5480620.1"/>
    </source>
</evidence>